<dbReference type="AlphaFoldDB" id="A0A1G8EKV7"/>
<dbReference type="InterPro" id="IPR009057">
    <property type="entry name" value="Homeodomain-like_sf"/>
</dbReference>
<feature type="domain" description="HTH tetR-type" evidence="3">
    <location>
        <begin position="13"/>
        <end position="77"/>
    </location>
</feature>
<protein>
    <recommendedName>
        <fullName evidence="3">HTH tetR-type domain-containing protein</fullName>
    </recommendedName>
</protein>
<organism evidence="4 5">
    <name type="scientific">Agrococcus jejuensis</name>
    <dbReference type="NCBI Taxonomy" id="399736"/>
    <lineage>
        <taxon>Bacteria</taxon>
        <taxon>Bacillati</taxon>
        <taxon>Actinomycetota</taxon>
        <taxon>Actinomycetes</taxon>
        <taxon>Micrococcales</taxon>
        <taxon>Microbacteriaceae</taxon>
        <taxon>Agrococcus</taxon>
    </lineage>
</organism>
<name>A0A1G8EKV7_9MICO</name>
<dbReference type="EMBL" id="LT629695">
    <property type="protein sequence ID" value="SDH70496.1"/>
    <property type="molecule type" value="Genomic_DNA"/>
</dbReference>
<keyword evidence="1 2" id="KW-0238">DNA-binding</keyword>
<dbReference type="PROSITE" id="PS50977">
    <property type="entry name" value="HTH_TETR_2"/>
    <property type="match status" value="1"/>
</dbReference>
<sequence>MPARRRKPRIPAKIARQQMLDAGVALVERSGLTVGFGHLPLEEIIADAGVSRASAYRQWGSHESYVVDLIAEIFGRPQYGLGFSSGTTDSITAGLREHAALLETVEGRHAVMRDIIRIAAERNFRDLLASPQWHSYESLYAAAASPGDPANAAALEATARQVEQHFIDTNAGFYQGALGMLGQRFIAPATARTVAVATHIVVSGYANRVRVDPSFADMQVDGPALDGSTTRWHLVAWLTYQAIASFVEDASAPAASD</sequence>
<evidence type="ECO:0000256" key="2">
    <source>
        <dbReference type="PROSITE-ProRule" id="PRU00335"/>
    </source>
</evidence>
<dbReference type="GO" id="GO:0003677">
    <property type="term" value="F:DNA binding"/>
    <property type="evidence" value="ECO:0007669"/>
    <property type="project" value="UniProtKB-UniRule"/>
</dbReference>
<accession>A0A1G8EKV7</accession>
<gene>
    <name evidence="4" type="ORF">SAMN04489720_2084</name>
</gene>
<evidence type="ECO:0000313" key="4">
    <source>
        <dbReference type="EMBL" id="SDH70496.1"/>
    </source>
</evidence>
<dbReference type="Gene3D" id="1.10.357.10">
    <property type="entry name" value="Tetracycline Repressor, domain 2"/>
    <property type="match status" value="1"/>
</dbReference>
<dbReference type="SUPFAM" id="SSF46689">
    <property type="entry name" value="Homeodomain-like"/>
    <property type="match status" value="1"/>
</dbReference>
<keyword evidence="5" id="KW-1185">Reference proteome</keyword>
<reference evidence="5" key="1">
    <citation type="submission" date="2016-10" db="EMBL/GenBank/DDBJ databases">
        <authorList>
            <person name="Varghese N."/>
            <person name="Submissions S."/>
        </authorList>
    </citation>
    <scope>NUCLEOTIDE SEQUENCE [LARGE SCALE GENOMIC DNA]</scope>
    <source>
        <strain evidence="5">DSM 22002</strain>
    </source>
</reference>
<feature type="DNA-binding region" description="H-T-H motif" evidence="2">
    <location>
        <begin position="40"/>
        <end position="59"/>
    </location>
</feature>
<evidence type="ECO:0000259" key="3">
    <source>
        <dbReference type="PROSITE" id="PS50977"/>
    </source>
</evidence>
<dbReference type="Proteomes" id="UP000198822">
    <property type="component" value="Chromosome I"/>
</dbReference>
<evidence type="ECO:0000313" key="5">
    <source>
        <dbReference type="Proteomes" id="UP000198822"/>
    </source>
</evidence>
<proteinExistence type="predicted"/>
<evidence type="ECO:0000256" key="1">
    <source>
        <dbReference type="ARBA" id="ARBA00023125"/>
    </source>
</evidence>
<dbReference type="InterPro" id="IPR001647">
    <property type="entry name" value="HTH_TetR"/>
</dbReference>